<feature type="compositionally biased region" description="Basic and acidic residues" evidence="5">
    <location>
        <begin position="189"/>
        <end position="202"/>
    </location>
</feature>
<dbReference type="CDD" id="cd00167">
    <property type="entry name" value="SANT"/>
    <property type="match status" value="1"/>
</dbReference>
<reference evidence="8" key="1">
    <citation type="submission" date="2021-02" db="EMBL/GenBank/DDBJ databases">
        <authorList>
            <person name="Dougan E. K."/>
            <person name="Rhodes N."/>
            <person name="Thang M."/>
            <person name="Chan C."/>
        </authorList>
    </citation>
    <scope>NUCLEOTIDE SEQUENCE</scope>
</reference>
<dbReference type="InterPro" id="IPR001005">
    <property type="entry name" value="SANT/Myb"/>
</dbReference>
<dbReference type="SMART" id="SM00717">
    <property type="entry name" value="SANT"/>
    <property type="match status" value="1"/>
</dbReference>
<keyword evidence="9" id="KW-1185">Reference proteome</keyword>
<feature type="region of interest" description="Disordered" evidence="5">
    <location>
        <begin position="304"/>
        <end position="331"/>
    </location>
</feature>
<feature type="compositionally biased region" description="Basic and acidic residues" evidence="5">
    <location>
        <begin position="661"/>
        <end position="671"/>
    </location>
</feature>
<feature type="region of interest" description="Disordered" evidence="5">
    <location>
        <begin position="189"/>
        <end position="214"/>
    </location>
</feature>
<feature type="domain" description="CHY-type" evidence="7">
    <location>
        <begin position="531"/>
        <end position="602"/>
    </location>
</feature>
<evidence type="ECO:0000313" key="9">
    <source>
        <dbReference type="Proteomes" id="UP000604046"/>
    </source>
</evidence>
<gene>
    <name evidence="8" type="ORF">SNAT2548_LOCUS34355</name>
</gene>
<feature type="transmembrane region" description="Helical" evidence="6">
    <location>
        <begin position="95"/>
        <end position="115"/>
    </location>
</feature>
<feature type="region of interest" description="Disordered" evidence="5">
    <location>
        <begin position="609"/>
        <end position="671"/>
    </location>
</feature>
<evidence type="ECO:0000256" key="4">
    <source>
        <dbReference type="PROSITE-ProRule" id="PRU00601"/>
    </source>
</evidence>
<dbReference type="Proteomes" id="UP000604046">
    <property type="component" value="Unassembled WGS sequence"/>
</dbReference>
<proteinExistence type="predicted"/>
<dbReference type="InterPro" id="IPR008913">
    <property type="entry name" value="Znf_CHY"/>
</dbReference>
<keyword evidence="3" id="KW-0862">Zinc</keyword>
<dbReference type="GO" id="GO:0008270">
    <property type="term" value="F:zinc ion binding"/>
    <property type="evidence" value="ECO:0007669"/>
    <property type="project" value="UniProtKB-KW"/>
</dbReference>
<evidence type="ECO:0000256" key="1">
    <source>
        <dbReference type="ARBA" id="ARBA00022723"/>
    </source>
</evidence>
<keyword evidence="1" id="KW-0479">Metal-binding</keyword>
<dbReference type="InterPro" id="IPR037274">
    <property type="entry name" value="Znf_CHY_sf"/>
</dbReference>
<keyword evidence="6" id="KW-0472">Membrane</keyword>
<protein>
    <recommendedName>
        <fullName evidence="7">CHY-type domain-containing protein</fullName>
    </recommendedName>
</protein>
<dbReference type="PROSITE" id="PS51266">
    <property type="entry name" value="ZF_CHY"/>
    <property type="match status" value="1"/>
</dbReference>
<comment type="caution">
    <text evidence="8">The sequence shown here is derived from an EMBL/GenBank/DDBJ whole genome shotgun (WGS) entry which is preliminary data.</text>
</comment>
<evidence type="ECO:0000259" key="7">
    <source>
        <dbReference type="PROSITE" id="PS51266"/>
    </source>
</evidence>
<organism evidence="8 9">
    <name type="scientific">Symbiodinium natans</name>
    <dbReference type="NCBI Taxonomy" id="878477"/>
    <lineage>
        <taxon>Eukaryota</taxon>
        <taxon>Sar</taxon>
        <taxon>Alveolata</taxon>
        <taxon>Dinophyceae</taxon>
        <taxon>Suessiales</taxon>
        <taxon>Symbiodiniaceae</taxon>
        <taxon>Symbiodinium</taxon>
    </lineage>
</organism>
<keyword evidence="2 4" id="KW-0863">Zinc-finger</keyword>
<feature type="region of interest" description="Disordered" evidence="5">
    <location>
        <begin position="1"/>
        <end position="56"/>
    </location>
</feature>
<feature type="compositionally biased region" description="Acidic residues" evidence="5">
    <location>
        <begin position="312"/>
        <end position="326"/>
    </location>
</feature>
<evidence type="ECO:0000256" key="5">
    <source>
        <dbReference type="SAM" id="MobiDB-lite"/>
    </source>
</evidence>
<feature type="transmembrane region" description="Helical" evidence="6">
    <location>
        <begin position="66"/>
        <end position="83"/>
    </location>
</feature>
<dbReference type="Gene3D" id="1.10.10.60">
    <property type="entry name" value="Homeodomain-like"/>
    <property type="match status" value="1"/>
</dbReference>
<evidence type="ECO:0000256" key="3">
    <source>
        <dbReference type="ARBA" id="ARBA00022833"/>
    </source>
</evidence>
<dbReference type="AlphaFoldDB" id="A0A812V871"/>
<dbReference type="OrthoDB" id="411372at2759"/>
<feature type="compositionally biased region" description="Polar residues" evidence="5">
    <location>
        <begin position="617"/>
        <end position="626"/>
    </location>
</feature>
<dbReference type="EMBL" id="CAJNDS010002804">
    <property type="protein sequence ID" value="CAE7604133.1"/>
    <property type="molecule type" value="Genomic_DNA"/>
</dbReference>
<name>A0A812V871_9DINO</name>
<dbReference type="SUPFAM" id="SSF161219">
    <property type="entry name" value="CHY zinc finger-like"/>
    <property type="match status" value="1"/>
</dbReference>
<keyword evidence="6" id="KW-0812">Transmembrane</keyword>
<keyword evidence="6" id="KW-1133">Transmembrane helix</keyword>
<evidence type="ECO:0000313" key="8">
    <source>
        <dbReference type="EMBL" id="CAE7604133.1"/>
    </source>
</evidence>
<sequence length="671" mass="75594">MARDKPMDMGKQQLKWEKKKEKMEKRDKTERGAMRKTEKDLKKHQKEELREHKDEKVRGTDPKVHFARAVFTVLYIASVVMGFKRWAEGEASALFSWIAGFSVLTFVWVLLLSAAEAWQARLEKVAAQKDAADAIKDTLERKHQEKEREALSRQRRQLLQREARERQQRRDEEEACALNAARELARSLRRQREEREAAERKAAQALATKQEGARDEHGWTQVEYQALKEAVRQYPESWSHSRKQRWDMIASEVGHHNARACEACFGRLEARRLAGAESKGCKDVKDSAAKGLADDLDWLEDSGAAAGADWFPTEEDDDEEDEDEEEEVHRERMPIELEPDHKGTEIRLEGIKTMQGCATVQLELLHVQLACADCRTAAQVYLSGADEDAVDAKLWCEGCSGLIAARLRPTLLHAASSRLCYVDCVRCRVTDVLPSVLMSICESCHAENVHKNEFVRNRGIDGTCFECHAKYAFRAESIRIDEITPCDPGGKSTGTKKSIDDPMDELAEELRYLRKKAKSDPRQQLIKLGSPLPQMGACRHFKKSYKWYRFACCGRAFPCPQCHADSGCPAAGLGAQASRMICGKCSMEQSYSPARPCEKCGFAMVAKGSAHWDDGSGTRSITAMSTKDSKKFKGGVRQANSKSKTSSSKAERVGVKAKAKRDHDKKFGRDA</sequence>
<accession>A0A812V871</accession>
<evidence type="ECO:0000256" key="6">
    <source>
        <dbReference type="SAM" id="Phobius"/>
    </source>
</evidence>
<evidence type="ECO:0000256" key="2">
    <source>
        <dbReference type="ARBA" id="ARBA00022771"/>
    </source>
</evidence>